<dbReference type="InterPro" id="IPR000799">
    <property type="entry name" value="StAR-like"/>
</dbReference>
<dbReference type="InterPro" id="IPR002913">
    <property type="entry name" value="START_lipid-bd_dom"/>
</dbReference>
<evidence type="ECO:0000256" key="1">
    <source>
        <dbReference type="ARBA" id="ARBA00004141"/>
    </source>
</evidence>
<dbReference type="PANTHER" id="PTHR46121:SF4">
    <property type="entry name" value="STEROIDOGENIC ACUTE REGULATORY PROTEIN-LIKE"/>
    <property type="match status" value="1"/>
</dbReference>
<proteinExistence type="predicted"/>
<comment type="subcellular location">
    <subcellularLocation>
        <location evidence="1">Membrane</location>
        <topology evidence="1">Multi-pass membrane protein</topology>
    </subcellularLocation>
</comment>
<sequence length="476" mass="55378">MTTPDQESALNFNQTQYQNVQSPLDVSYAHSINTIASLRDYIISEDFLAGQRLNGRMSNVRRFFCLFVTFDFLFTSLMWIICVMLNGEYIIKALTEQVIHYNIHTSLFDIVLVSFCRFVILILFYAVIYVNHWIIISISTAATCGFLITKVLYFDWPHSSQPVFEVLLVLVSFILAWGEAWFLDFRVIPQETYANRYIVAGENERTPLIRSYVQGLPSMYTESVGNFYSPQGSPEGSLHRYQPNELYPRYIVPLRLSRQEEELYKDVANKTLIEAWELFQMNDWILQKVHQNDSVYSRIGSNKKKIFKLQADIETSPRYLLDELYYREQEFPKWNSAVKESHKVHSFDECTDITYTISKDSAGGLVSSRDFVNLRHWAKRANSYIICVCKTEHPSLPNNKKMTRGENGVGCFVMEAVDNPNKCILHWIVNIDLKLWLPSGILDKEMAAMMFKFVKDLRNHISSRTNGIHAEFFAYL</sequence>
<dbReference type="Proteomes" id="UP001153636">
    <property type="component" value="Chromosome 12"/>
</dbReference>
<dbReference type="AlphaFoldDB" id="A0A9P0G730"/>
<evidence type="ECO:0000256" key="3">
    <source>
        <dbReference type="ARBA" id="ARBA00023136"/>
    </source>
</evidence>
<gene>
    <name evidence="7" type="ORF">PSYICH_LOCUS3217</name>
</gene>
<dbReference type="EMBL" id="OV651824">
    <property type="protein sequence ID" value="CAH1102318.1"/>
    <property type="molecule type" value="Genomic_DNA"/>
</dbReference>
<evidence type="ECO:0000313" key="8">
    <source>
        <dbReference type="Proteomes" id="UP001153636"/>
    </source>
</evidence>
<dbReference type="InterPro" id="IPR023393">
    <property type="entry name" value="START-like_dom_sf"/>
</dbReference>
<feature type="domain" description="START" evidence="5">
    <location>
        <begin position="257"/>
        <end position="466"/>
    </location>
</feature>
<feature type="transmembrane region" description="Helical" evidence="4">
    <location>
        <begin position="106"/>
        <end position="126"/>
    </location>
</feature>
<dbReference type="SMART" id="SM00234">
    <property type="entry name" value="START"/>
    <property type="match status" value="1"/>
</dbReference>
<dbReference type="GO" id="GO:0005765">
    <property type="term" value="C:lysosomal membrane"/>
    <property type="evidence" value="ECO:0007669"/>
    <property type="project" value="TreeGrafter"/>
</dbReference>
<organism evidence="7 8">
    <name type="scientific">Psylliodes chrysocephalus</name>
    <dbReference type="NCBI Taxonomy" id="3402493"/>
    <lineage>
        <taxon>Eukaryota</taxon>
        <taxon>Metazoa</taxon>
        <taxon>Ecdysozoa</taxon>
        <taxon>Arthropoda</taxon>
        <taxon>Hexapoda</taxon>
        <taxon>Insecta</taxon>
        <taxon>Pterygota</taxon>
        <taxon>Neoptera</taxon>
        <taxon>Endopterygota</taxon>
        <taxon>Coleoptera</taxon>
        <taxon>Polyphaga</taxon>
        <taxon>Cucujiformia</taxon>
        <taxon>Chrysomeloidea</taxon>
        <taxon>Chrysomelidae</taxon>
        <taxon>Galerucinae</taxon>
        <taxon>Alticini</taxon>
        <taxon>Psylliodes</taxon>
    </lineage>
</organism>
<dbReference type="InterPro" id="IPR019498">
    <property type="entry name" value="MENTAL"/>
</dbReference>
<dbReference type="GO" id="GO:0031902">
    <property type="term" value="C:late endosome membrane"/>
    <property type="evidence" value="ECO:0007669"/>
    <property type="project" value="TreeGrafter"/>
</dbReference>
<dbReference type="Pfam" id="PF10457">
    <property type="entry name" value="MENTAL"/>
    <property type="match status" value="1"/>
</dbReference>
<dbReference type="Gene3D" id="3.30.530.20">
    <property type="match status" value="1"/>
</dbReference>
<dbReference type="PRINTS" id="PR00978">
    <property type="entry name" value="STARPROTEIN"/>
</dbReference>
<feature type="domain" description="MENTAL" evidence="6">
    <location>
        <begin position="57"/>
        <end position="229"/>
    </location>
</feature>
<dbReference type="PROSITE" id="PS51439">
    <property type="entry name" value="MENTAL"/>
    <property type="match status" value="1"/>
</dbReference>
<accession>A0A9P0G730</accession>
<dbReference type="GO" id="GO:0005789">
    <property type="term" value="C:endoplasmic reticulum membrane"/>
    <property type="evidence" value="ECO:0007669"/>
    <property type="project" value="TreeGrafter"/>
</dbReference>
<dbReference type="GO" id="GO:0008289">
    <property type="term" value="F:lipid binding"/>
    <property type="evidence" value="ECO:0007669"/>
    <property type="project" value="InterPro"/>
</dbReference>
<dbReference type="PANTHER" id="PTHR46121">
    <property type="entry name" value="STEROIDOGENIC ACUTE REGULATORY PROTEIN-LIKE"/>
    <property type="match status" value="1"/>
</dbReference>
<name>A0A9P0G730_9CUCU</name>
<feature type="transmembrane region" description="Helical" evidence="4">
    <location>
        <begin position="133"/>
        <end position="154"/>
    </location>
</feature>
<evidence type="ECO:0000259" key="6">
    <source>
        <dbReference type="PROSITE" id="PS51439"/>
    </source>
</evidence>
<keyword evidence="3 4" id="KW-0472">Membrane</keyword>
<feature type="transmembrane region" description="Helical" evidence="4">
    <location>
        <begin position="166"/>
        <end position="183"/>
    </location>
</feature>
<dbReference type="Pfam" id="PF01852">
    <property type="entry name" value="START"/>
    <property type="match status" value="1"/>
</dbReference>
<evidence type="ECO:0000259" key="5">
    <source>
        <dbReference type="PROSITE" id="PS50848"/>
    </source>
</evidence>
<evidence type="ECO:0000313" key="7">
    <source>
        <dbReference type="EMBL" id="CAH1102318.1"/>
    </source>
</evidence>
<dbReference type="PROSITE" id="PS50848">
    <property type="entry name" value="START"/>
    <property type="match status" value="1"/>
</dbReference>
<dbReference type="GO" id="GO:0099044">
    <property type="term" value="P:vesicle tethering to endoplasmic reticulum"/>
    <property type="evidence" value="ECO:0007669"/>
    <property type="project" value="TreeGrafter"/>
</dbReference>
<dbReference type="OrthoDB" id="74575at2759"/>
<keyword evidence="4" id="KW-1133">Transmembrane helix</keyword>
<evidence type="ECO:0000256" key="4">
    <source>
        <dbReference type="SAM" id="Phobius"/>
    </source>
</evidence>
<protein>
    <submittedName>
        <fullName evidence="7">Uncharacterized protein</fullName>
    </submittedName>
</protein>
<keyword evidence="2 4" id="KW-0812">Transmembrane</keyword>
<keyword evidence="8" id="KW-1185">Reference proteome</keyword>
<dbReference type="InterPro" id="IPR051869">
    <property type="entry name" value="STARD3"/>
</dbReference>
<evidence type="ECO:0000256" key="2">
    <source>
        <dbReference type="ARBA" id="ARBA00022692"/>
    </source>
</evidence>
<dbReference type="GO" id="GO:0140284">
    <property type="term" value="C:endoplasmic reticulum-endosome membrane contact site"/>
    <property type="evidence" value="ECO:0007669"/>
    <property type="project" value="TreeGrafter"/>
</dbReference>
<feature type="transmembrane region" description="Helical" evidence="4">
    <location>
        <begin position="63"/>
        <end position="86"/>
    </location>
</feature>
<reference evidence="7" key="1">
    <citation type="submission" date="2022-01" db="EMBL/GenBank/DDBJ databases">
        <authorList>
            <person name="King R."/>
        </authorList>
    </citation>
    <scope>NUCLEOTIDE SEQUENCE</scope>
</reference>
<dbReference type="SUPFAM" id="SSF55961">
    <property type="entry name" value="Bet v1-like"/>
    <property type="match status" value="1"/>
</dbReference>